<dbReference type="Proteomes" id="UP000807769">
    <property type="component" value="Unassembled WGS sequence"/>
</dbReference>
<dbReference type="EMBL" id="JABBWG010000002">
    <property type="protein sequence ID" value="KAG1825653.1"/>
    <property type="molecule type" value="Genomic_DNA"/>
</dbReference>
<proteinExistence type="predicted"/>
<dbReference type="SUPFAM" id="SSF53474">
    <property type="entry name" value="alpha/beta-Hydrolases"/>
    <property type="match status" value="1"/>
</dbReference>
<gene>
    <name evidence="3" type="ORF">BJ212DRAFT_1475047</name>
</gene>
<reference evidence="3" key="1">
    <citation type="journal article" date="2020" name="New Phytol.">
        <title>Comparative genomics reveals dynamic genome evolution in host specialist ectomycorrhizal fungi.</title>
        <authorList>
            <person name="Lofgren L.A."/>
            <person name="Nguyen N.H."/>
            <person name="Vilgalys R."/>
            <person name="Ruytinx J."/>
            <person name="Liao H.L."/>
            <person name="Branco S."/>
            <person name="Kuo A."/>
            <person name="LaButti K."/>
            <person name="Lipzen A."/>
            <person name="Andreopoulos W."/>
            <person name="Pangilinan J."/>
            <person name="Riley R."/>
            <person name="Hundley H."/>
            <person name="Na H."/>
            <person name="Barry K."/>
            <person name="Grigoriev I.V."/>
            <person name="Stajich J.E."/>
            <person name="Kennedy P.G."/>
        </authorList>
    </citation>
    <scope>NUCLEOTIDE SEQUENCE</scope>
    <source>
        <strain evidence="3">MN1</strain>
    </source>
</reference>
<dbReference type="GeneID" id="64633205"/>
<evidence type="ECO:0000256" key="1">
    <source>
        <dbReference type="ARBA" id="ARBA00022801"/>
    </source>
</evidence>
<dbReference type="GO" id="GO:0016787">
    <property type="term" value="F:hydrolase activity"/>
    <property type="evidence" value="ECO:0007669"/>
    <property type="project" value="UniProtKB-KW"/>
</dbReference>
<keyword evidence="4" id="KW-1185">Reference proteome</keyword>
<feature type="domain" description="Alpha/beta hydrolase fold-3" evidence="2">
    <location>
        <begin position="248"/>
        <end position="422"/>
    </location>
</feature>
<keyword evidence="1 3" id="KW-0378">Hydrolase</keyword>
<sequence length="631" mass="70271">MFRDSLRLLYHGTNASSPIITNKPSTVTLLREFDSPGVFPASARLDRSLKATNGFTMKVWDVWKYPAFAFNKASSLALDVISHHVWGPRRKSWGIEMTILSSLMRDVSRHSALADIAMVRMAMVTFRVRKRNLRGILETCDAMEDEKRELSGEWIIGKRLWQSLQSDYKSTRKGEGASFVDQTNIDYDSRKGQSRVILYIHGGAYYSSSAAAQRMLTIPLSKYTNARVFGELFDHSSRFHLCLISTQAIDYRLAPETIFPGQLHDVVSTYFRLTDDLRVPPENLVVAGDSAGGALGLALLLYLRDNGYTLPGGALLFSPWVDLTLSCESWDTNAAYDIIPTPGPTAHLHPVIMYLGDALEQYITHPYASPLFGKFDGLPPMLIQCGDAEVLHDEIVLLSHKASLAGVQVQLETYEDAVHVFQAFPFLNVATTAFISCREFVRHRLPRIQIHSPQVLDNDTEICLENDTDNDNVRVVRGDGVETNSGWQEVQEQMARENIDSSYEAQSSSAVSPSWGRAWLDLELTPNNSSGSEAEPTTPCVTVAGPSRVLRHAASTPALRRIQSAISVFSERSVASQYLEDWPTRRRKFTLSRAPTRPSSPSESSHSRINIPAFATPWATMTSVASTTYIV</sequence>
<comment type="caution">
    <text evidence="3">The sequence shown here is derived from an EMBL/GenBank/DDBJ whole genome shotgun (WGS) entry which is preliminary data.</text>
</comment>
<dbReference type="InterPro" id="IPR050300">
    <property type="entry name" value="GDXG_lipolytic_enzyme"/>
</dbReference>
<dbReference type="RefSeq" id="XP_041198906.1">
    <property type="nucleotide sequence ID" value="XM_041339189.1"/>
</dbReference>
<dbReference type="AlphaFoldDB" id="A0A9P7JIT5"/>
<dbReference type="PANTHER" id="PTHR48081:SF26">
    <property type="entry name" value="ALPHA_BETA HYDROLASE FOLD-3 DOMAIN-CONTAINING PROTEIN"/>
    <property type="match status" value="1"/>
</dbReference>
<dbReference type="PANTHER" id="PTHR48081">
    <property type="entry name" value="AB HYDROLASE SUPERFAMILY PROTEIN C4A8.06C"/>
    <property type="match status" value="1"/>
</dbReference>
<dbReference type="Pfam" id="PF07859">
    <property type="entry name" value="Abhydrolase_3"/>
    <property type="match status" value="1"/>
</dbReference>
<dbReference type="OrthoDB" id="408631at2759"/>
<evidence type="ECO:0000313" key="3">
    <source>
        <dbReference type="EMBL" id="KAG1825653.1"/>
    </source>
</evidence>
<dbReference type="InterPro" id="IPR029058">
    <property type="entry name" value="AB_hydrolase_fold"/>
</dbReference>
<dbReference type="Gene3D" id="3.40.50.1820">
    <property type="entry name" value="alpha/beta hydrolase"/>
    <property type="match status" value="1"/>
</dbReference>
<evidence type="ECO:0000259" key="2">
    <source>
        <dbReference type="Pfam" id="PF07859"/>
    </source>
</evidence>
<accession>A0A9P7JIT5</accession>
<name>A0A9P7JIT5_9AGAM</name>
<organism evidence="3 4">
    <name type="scientific">Suillus subaureus</name>
    <dbReference type="NCBI Taxonomy" id="48587"/>
    <lineage>
        <taxon>Eukaryota</taxon>
        <taxon>Fungi</taxon>
        <taxon>Dikarya</taxon>
        <taxon>Basidiomycota</taxon>
        <taxon>Agaricomycotina</taxon>
        <taxon>Agaricomycetes</taxon>
        <taxon>Agaricomycetidae</taxon>
        <taxon>Boletales</taxon>
        <taxon>Suillineae</taxon>
        <taxon>Suillaceae</taxon>
        <taxon>Suillus</taxon>
    </lineage>
</organism>
<dbReference type="InterPro" id="IPR013094">
    <property type="entry name" value="AB_hydrolase_3"/>
</dbReference>
<protein>
    <submittedName>
        <fullName evidence="3">Alpha/Beta hydrolase protein</fullName>
    </submittedName>
</protein>
<evidence type="ECO:0000313" key="4">
    <source>
        <dbReference type="Proteomes" id="UP000807769"/>
    </source>
</evidence>